<dbReference type="GO" id="GO:0000323">
    <property type="term" value="C:lytic vacuole"/>
    <property type="evidence" value="ECO:0007669"/>
    <property type="project" value="UniProtKB-ARBA"/>
</dbReference>
<feature type="transmembrane region" description="Helical" evidence="11">
    <location>
        <begin position="29"/>
        <end position="50"/>
    </location>
</feature>
<keyword evidence="5" id="KW-0677">Repeat</keyword>
<dbReference type="EMBL" id="OC859294">
    <property type="protein sequence ID" value="CAD7627427.1"/>
    <property type="molecule type" value="Genomic_DNA"/>
</dbReference>
<comment type="subcellular location">
    <subcellularLocation>
        <location evidence="1">Vacuole membrane</location>
        <topology evidence="1">Multi-pass membrane protein</topology>
    </subcellularLocation>
</comment>
<evidence type="ECO:0000256" key="9">
    <source>
        <dbReference type="ARBA" id="ARBA00023136"/>
    </source>
</evidence>
<dbReference type="AlphaFoldDB" id="A0A7R9Q0D9"/>
<evidence type="ECO:0000256" key="11">
    <source>
        <dbReference type="SAM" id="Phobius"/>
    </source>
</evidence>
<dbReference type="GO" id="GO:0005524">
    <property type="term" value="F:ATP binding"/>
    <property type="evidence" value="ECO:0007669"/>
    <property type="project" value="UniProtKB-KW"/>
</dbReference>
<dbReference type="InterPro" id="IPR027417">
    <property type="entry name" value="P-loop_NTPase"/>
</dbReference>
<feature type="transmembrane region" description="Helical" evidence="11">
    <location>
        <begin position="433"/>
        <end position="462"/>
    </location>
</feature>
<dbReference type="EMBL" id="CAJPIZ010004719">
    <property type="protein sequence ID" value="CAG2107857.1"/>
    <property type="molecule type" value="Genomic_DNA"/>
</dbReference>
<keyword evidence="8 11" id="KW-1133">Transmembrane helix</keyword>
<accession>A0A7R9Q0D9</accession>
<dbReference type="InterPro" id="IPR003439">
    <property type="entry name" value="ABC_transporter-like_ATP-bd"/>
</dbReference>
<feature type="transmembrane region" description="Helical" evidence="11">
    <location>
        <begin position="252"/>
        <end position="276"/>
    </location>
</feature>
<feature type="transmembrane region" description="Helical" evidence="11">
    <location>
        <begin position="56"/>
        <end position="78"/>
    </location>
</feature>
<keyword evidence="7" id="KW-0067">ATP-binding</keyword>
<gene>
    <name evidence="13" type="ORF">OSB1V03_LOCUS7854</name>
</gene>
<protein>
    <recommendedName>
        <fullName evidence="12">ABC transmembrane type-1 domain-containing protein</fullName>
    </recommendedName>
</protein>
<evidence type="ECO:0000256" key="1">
    <source>
        <dbReference type="ARBA" id="ARBA00004128"/>
    </source>
</evidence>
<organism evidence="13">
    <name type="scientific">Medioppia subpectinata</name>
    <dbReference type="NCBI Taxonomy" id="1979941"/>
    <lineage>
        <taxon>Eukaryota</taxon>
        <taxon>Metazoa</taxon>
        <taxon>Ecdysozoa</taxon>
        <taxon>Arthropoda</taxon>
        <taxon>Chelicerata</taxon>
        <taxon>Arachnida</taxon>
        <taxon>Acari</taxon>
        <taxon>Acariformes</taxon>
        <taxon>Sarcoptiformes</taxon>
        <taxon>Oribatida</taxon>
        <taxon>Brachypylina</taxon>
        <taxon>Oppioidea</taxon>
        <taxon>Oppiidae</taxon>
        <taxon>Medioppia</taxon>
    </lineage>
</organism>
<dbReference type="Gene3D" id="1.20.1560.10">
    <property type="entry name" value="ABC transporter type 1, transmembrane domain"/>
    <property type="match status" value="1"/>
</dbReference>
<evidence type="ECO:0000256" key="4">
    <source>
        <dbReference type="ARBA" id="ARBA00022692"/>
    </source>
</evidence>
<dbReference type="GO" id="GO:0140359">
    <property type="term" value="F:ABC-type transporter activity"/>
    <property type="evidence" value="ECO:0007669"/>
    <property type="project" value="InterPro"/>
</dbReference>
<feature type="non-terminal residue" evidence="13">
    <location>
        <position position="638"/>
    </location>
</feature>
<dbReference type="InterPro" id="IPR036640">
    <property type="entry name" value="ABC1_TM_sf"/>
</dbReference>
<feature type="transmembrane region" description="Helical" evidence="11">
    <location>
        <begin position="355"/>
        <end position="374"/>
    </location>
</feature>
<dbReference type="Gene3D" id="3.40.50.300">
    <property type="entry name" value="P-loop containing nucleotide triphosphate hydrolases"/>
    <property type="match status" value="1"/>
</dbReference>
<dbReference type="SUPFAM" id="SSF52540">
    <property type="entry name" value="P-loop containing nucleoside triphosphate hydrolases"/>
    <property type="match status" value="1"/>
</dbReference>
<dbReference type="PANTHER" id="PTHR24223">
    <property type="entry name" value="ATP-BINDING CASSETTE SUB-FAMILY C"/>
    <property type="match status" value="1"/>
</dbReference>
<dbReference type="FunFam" id="1.20.1560.10:FF:000020">
    <property type="entry name" value="ABC metal ion transporter"/>
    <property type="match status" value="1"/>
</dbReference>
<dbReference type="InterPro" id="IPR050173">
    <property type="entry name" value="ABC_transporter_C-like"/>
</dbReference>
<dbReference type="Pfam" id="PF00664">
    <property type="entry name" value="ABC_membrane"/>
    <property type="match status" value="1"/>
</dbReference>
<proteinExistence type="predicted"/>
<evidence type="ECO:0000256" key="5">
    <source>
        <dbReference type="ARBA" id="ARBA00022737"/>
    </source>
</evidence>
<evidence type="ECO:0000256" key="6">
    <source>
        <dbReference type="ARBA" id="ARBA00022741"/>
    </source>
</evidence>
<evidence type="ECO:0000256" key="2">
    <source>
        <dbReference type="ARBA" id="ARBA00022448"/>
    </source>
</evidence>
<keyword evidence="9 11" id="KW-0472">Membrane</keyword>
<dbReference type="InterPro" id="IPR011527">
    <property type="entry name" value="ABC1_TM_dom"/>
</dbReference>
<sequence>MKPIIAVRVTIFTLLWAQVRKGIHTSGVIWFYLLLAVICGAPTLHGHIYWHRPPVYEWILFCTSYSVIIILFFIYCFADSLPQNEKSETTGLNCPKDSASFISRLVFSWFTGLAIQGWRKPLTVPDLWGVRDGDNCGKIYTIFNKYWVSLERKQNKKIEKSLQNEFNSKTNGKNGFHGSGDGKAALKRQTSKSDDKSPKIKVGIMSTMFRTFWFYFLAGAFFKLLNDVLTFLNPQIMKILMAYISDKEEEYWHGFVYAVLLFVATGLQILTLNYYFNRMMVIGMRIRTCLVAAVYRKSLRLSNTAKTQSTTGEIVNLMAVDAQRFIEMTPFINLIWSAPLQILLAMYFLWQELGISVLGGLAVMVVMIPINGYITSISKKLQIKQMKLKDSRVKAMNEILNGIKVLKLYGWEQAFMDDILVIRNKEMNNLKTINYIGCVLQCLWYCAPFFVSLVSFAIYVSIDSANQLTAEKAFVSLALFNILRFPLTMLPNLVTSIIMTSVSVKRLNKFLNASELSGYVTRDLDHKHAINVRNASFNWKKDTDETAEEESNHSTLSGINFEIKKNSFVAIVGSVGSGKSSLLSALLGDMELENGSVNICSSQKIAYVPQQAWIQNSSLKNNILFGKPLDDKRYQRVI</sequence>
<dbReference type="Pfam" id="PF00005">
    <property type="entry name" value="ABC_tran"/>
    <property type="match status" value="1"/>
</dbReference>
<dbReference type="PROSITE" id="PS50929">
    <property type="entry name" value="ABC_TM1F"/>
    <property type="match status" value="1"/>
</dbReference>
<reference evidence="13" key="1">
    <citation type="submission" date="2020-11" db="EMBL/GenBank/DDBJ databases">
        <authorList>
            <person name="Tran Van P."/>
        </authorList>
    </citation>
    <scope>NUCLEOTIDE SEQUENCE</scope>
</reference>
<evidence type="ECO:0000313" key="13">
    <source>
        <dbReference type="EMBL" id="CAD7627427.1"/>
    </source>
</evidence>
<dbReference type="CDD" id="cd18595">
    <property type="entry name" value="ABC_6TM_MRP1_2_3_6_D1_like"/>
    <property type="match status" value="1"/>
</dbReference>
<dbReference type="GO" id="GO:0005774">
    <property type="term" value="C:vacuolar membrane"/>
    <property type="evidence" value="ECO:0007669"/>
    <property type="project" value="UniProtKB-SubCell"/>
</dbReference>
<evidence type="ECO:0000256" key="7">
    <source>
        <dbReference type="ARBA" id="ARBA00022840"/>
    </source>
</evidence>
<feature type="transmembrane region" description="Helical" evidence="11">
    <location>
        <begin position="482"/>
        <end position="504"/>
    </location>
</feature>
<dbReference type="Proteomes" id="UP000759131">
    <property type="component" value="Unassembled WGS sequence"/>
</dbReference>
<feature type="domain" description="ABC transmembrane type-1" evidence="12">
    <location>
        <begin position="217"/>
        <end position="499"/>
    </location>
</feature>
<evidence type="ECO:0000259" key="12">
    <source>
        <dbReference type="PROSITE" id="PS50929"/>
    </source>
</evidence>
<keyword evidence="14" id="KW-1185">Reference proteome</keyword>
<keyword evidence="6" id="KW-0547">Nucleotide-binding</keyword>
<dbReference type="GO" id="GO:0016887">
    <property type="term" value="F:ATP hydrolysis activity"/>
    <property type="evidence" value="ECO:0007669"/>
    <property type="project" value="InterPro"/>
</dbReference>
<name>A0A7R9Q0D9_9ACAR</name>
<dbReference type="PANTHER" id="PTHR24223:SF443">
    <property type="entry name" value="MULTIDRUG-RESISTANCE LIKE PROTEIN 1, ISOFORM I"/>
    <property type="match status" value="1"/>
</dbReference>
<evidence type="ECO:0000256" key="3">
    <source>
        <dbReference type="ARBA" id="ARBA00022554"/>
    </source>
</evidence>
<keyword evidence="3" id="KW-0926">Vacuole</keyword>
<feature type="transmembrane region" description="Helical" evidence="11">
    <location>
        <begin position="212"/>
        <end position="232"/>
    </location>
</feature>
<evidence type="ECO:0000313" key="14">
    <source>
        <dbReference type="Proteomes" id="UP000759131"/>
    </source>
</evidence>
<feature type="region of interest" description="Disordered" evidence="10">
    <location>
        <begin position="166"/>
        <end position="197"/>
    </location>
</feature>
<evidence type="ECO:0000256" key="10">
    <source>
        <dbReference type="SAM" id="MobiDB-lite"/>
    </source>
</evidence>
<keyword evidence="2" id="KW-0813">Transport</keyword>
<evidence type="ECO:0000256" key="8">
    <source>
        <dbReference type="ARBA" id="ARBA00022989"/>
    </source>
</evidence>
<dbReference type="OrthoDB" id="6412548at2759"/>
<keyword evidence="4 11" id="KW-0812">Transmembrane</keyword>
<feature type="transmembrane region" description="Helical" evidence="11">
    <location>
        <begin position="331"/>
        <end position="349"/>
    </location>
</feature>
<dbReference type="SUPFAM" id="SSF90123">
    <property type="entry name" value="ABC transporter transmembrane region"/>
    <property type="match status" value="1"/>
</dbReference>